<dbReference type="InterPro" id="IPR016181">
    <property type="entry name" value="Acyl_CoA_acyltransferase"/>
</dbReference>
<dbReference type="PANTHER" id="PTHR43415">
    <property type="entry name" value="SPERMIDINE N(1)-ACETYLTRANSFERASE"/>
    <property type="match status" value="1"/>
</dbReference>
<dbReference type="AlphaFoldDB" id="A0A841I5E2"/>
<evidence type="ECO:0000259" key="1">
    <source>
        <dbReference type="PROSITE" id="PS51186"/>
    </source>
</evidence>
<sequence>MSRLPVLSGSSVFLTRITREDALELGRYFSNLEFTTYLGGYGFTNGPEDQQAWAEGILKNDSSRVYFGVCESGSDRLVGGVELRNINARTGTATLGVAVYDPQDWGRGFGSEAVRLMVAYGMFHLNLFNIDLYVFAFNERAVRSYLGAGFRTIGRRTGSQVLGGERFDEIWMEITRPELNPADLGRLRAQIRLLGPVQD</sequence>
<dbReference type="Gene3D" id="3.40.630.30">
    <property type="match status" value="1"/>
</dbReference>
<keyword evidence="3" id="KW-1185">Reference proteome</keyword>
<evidence type="ECO:0000313" key="2">
    <source>
        <dbReference type="EMBL" id="MBB6099095.1"/>
    </source>
</evidence>
<accession>A0A841I5E2</accession>
<dbReference type="Pfam" id="PF13302">
    <property type="entry name" value="Acetyltransf_3"/>
    <property type="match status" value="1"/>
</dbReference>
<gene>
    <name evidence="2" type="ORF">HNR42_002531</name>
</gene>
<reference evidence="2 3" key="1">
    <citation type="submission" date="2020-08" db="EMBL/GenBank/DDBJ databases">
        <title>Genomic Encyclopedia of Type Strains, Phase IV (KMG-IV): sequencing the most valuable type-strain genomes for metagenomic binning, comparative biology and taxonomic classification.</title>
        <authorList>
            <person name="Goeker M."/>
        </authorList>
    </citation>
    <scope>NUCLEOTIDE SEQUENCE [LARGE SCALE GENOMIC DNA]</scope>
    <source>
        <strain evidence="2 3">DSM 21458</strain>
    </source>
</reference>
<name>A0A841I5E2_9DEIO</name>
<dbReference type="GO" id="GO:0016747">
    <property type="term" value="F:acyltransferase activity, transferring groups other than amino-acyl groups"/>
    <property type="evidence" value="ECO:0007669"/>
    <property type="project" value="InterPro"/>
</dbReference>
<dbReference type="PROSITE" id="PS51186">
    <property type="entry name" value="GNAT"/>
    <property type="match status" value="1"/>
</dbReference>
<dbReference type="InterPro" id="IPR000182">
    <property type="entry name" value="GNAT_dom"/>
</dbReference>
<proteinExistence type="predicted"/>
<keyword evidence="2" id="KW-0808">Transferase</keyword>
<organism evidence="2 3">
    <name type="scientific">Deinobacterium chartae</name>
    <dbReference type="NCBI Taxonomy" id="521158"/>
    <lineage>
        <taxon>Bacteria</taxon>
        <taxon>Thermotogati</taxon>
        <taxon>Deinococcota</taxon>
        <taxon>Deinococci</taxon>
        <taxon>Deinococcales</taxon>
        <taxon>Deinococcaceae</taxon>
        <taxon>Deinobacterium</taxon>
    </lineage>
</organism>
<comment type="caution">
    <text evidence="2">The sequence shown here is derived from an EMBL/GenBank/DDBJ whole genome shotgun (WGS) entry which is preliminary data.</text>
</comment>
<feature type="domain" description="N-acetyltransferase" evidence="1">
    <location>
        <begin position="13"/>
        <end position="177"/>
    </location>
</feature>
<dbReference type="PANTHER" id="PTHR43415:SF3">
    <property type="entry name" value="GNAT-FAMILY ACETYLTRANSFERASE"/>
    <property type="match status" value="1"/>
</dbReference>
<evidence type="ECO:0000313" key="3">
    <source>
        <dbReference type="Proteomes" id="UP000569951"/>
    </source>
</evidence>
<dbReference type="SUPFAM" id="SSF55729">
    <property type="entry name" value="Acyl-CoA N-acyltransferases (Nat)"/>
    <property type="match status" value="1"/>
</dbReference>
<dbReference type="RefSeq" id="WP_183987847.1">
    <property type="nucleotide sequence ID" value="NZ_JACHHG010000009.1"/>
</dbReference>
<protein>
    <submittedName>
        <fullName evidence="2">RimJ/RimL family protein N-acetyltransferase</fullName>
    </submittedName>
</protein>
<dbReference type="EMBL" id="JACHHG010000009">
    <property type="protein sequence ID" value="MBB6099095.1"/>
    <property type="molecule type" value="Genomic_DNA"/>
</dbReference>
<dbReference type="Proteomes" id="UP000569951">
    <property type="component" value="Unassembled WGS sequence"/>
</dbReference>